<proteinExistence type="predicted"/>
<evidence type="ECO:0000313" key="4">
    <source>
        <dbReference type="Proteomes" id="UP001315278"/>
    </source>
</evidence>
<dbReference type="InterPro" id="IPR009003">
    <property type="entry name" value="Peptidase_S1_PA"/>
</dbReference>
<name>A0ABS5FRC0_9BRAD</name>
<dbReference type="InterPro" id="IPR043504">
    <property type="entry name" value="Peptidase_S1_PA_chymotrypsin"/>
</dbReference>
<feature type="region of interest" description="Disordered" evidence="2">
    <location>
        <begin position="305"/>
        <end position="337"/>
    </location>
</feature>
<gene>
    <name evidence="3" type="ORF">JQ615_28615</name>
</gene>
<dbReference type="RefSeq" id="WP_212399805.1">
    <property type="nucleotide sequence ID" value="NZ_JAFCJH010000037.1"/>
</dbReference>
<evidence type="ECO:0000256" key="1">
    <source>
        <dbReference type="ARBA" id="ARBA00022729"/>
    </source>
</evidence>
<keyword evidence="1" id="KW-0732">Signal</keyword>
<evidence type="ECO:0000256" key="2">
    <source>
        <dbReference type="SAM" id="MobiDB-lite"/>
    </source>
</evidence>
<evidence type="ECO:0000313" key="3">
    <source>
        <dbReference type="EMBL" id="MBR0799356.1"/>
    </source>
</evidence>
<keyword evidence="4" id="KW-1185">Reference proteome</keyword>
<feature type="compositionally biased region" description="Polar residues" evidence="2">
    <location>
        <begin position="307"/>
        <end position="318"/>
    </location>
</feature>
<dbReference type="SUPFAM" id="SSF50494">
    <property type="entry name" value="Trypsin-like serine proteases"/>
    <property type="match status" value="1"/>
</dbReference>
<dbReference type="PANTHER" id="PTHR15462:SF8">
    <property type="entry name" value="SERINE PROTEASE"/>
    <property type="match status" value="1"/>
</dbReference>
<comment type="caution">
    <text evidence="3">The sequence shown here is derived from an EMBL/GenBank/DDBJ whole genome shotgun (WGS) entry which is preliminary data.</text>
</comment>
<reference evidence="4" key="1">
    <citation type="journal article" date="2021" name="ISME J.">
        <title>Evolutionary origin and ecological implication of a unique nif island in free-living Bradyrhizobium lineages.</title>
        <authorList>
            <person name="Tao J."/>
        </authorList>
    </citation>
    <scope>NUCLEOTIDE SEQUENCE [LARGE SCALE GENOMIC DNA]</scope>
    <source>
        <strain evidence="4">SZCCT0434</strain>
    </source>
</reference>
<evidence type="ECO:0008006" key="5">
    <source>
        <dbReference type="Google" id="ProtNLM"/>
    </source>
</evidence>
<dbReference type="Proteomes" id="UP001315278">
    <property type="component" value="Unassembled WGS sequence"/>
</dbReference>
<dbReference type="EMBL" id="JAFCJH010000037">
    <property type="protein sequence ID" value="MBR0799356.1"/>
    <property type="molecule type" value="Genomic_DNA"/>
</dbReference>
<dbReference type="Gene3D" id="2.40.10.10">
    <property type="entry name" value="Trypsin-like serine proteases"/>
    <property type="match status" value="2"/>
</dbReference>
<dbReference type="PANTHER" id="PTHR15462">
    <property type="entry name" value="SERINE PROTEASE"/>
    <property type="match status" value="1"/>
</dbReference>
<dbReference type="InterPro" id="IPR050966">
    <property type="entry name" value="Glutamyl_endopeptidase"/>
</dbReference>
<sequence>MEKPLSPQQIRSALKPRPALKPADVKIAFEPHLVPPRPGVRVFPEPIKGTLMNRPARSDAVAADLDSKLTGFVPDHLSFNPHAPALEDRFRHKVFFDPAAQLKQGQFMATTVFQPDQRRVFSDTSFPWCTVGRVDVTGGTGSGALVGPRHLLCASHMMTWNPDNTVNQVTFTPSYFDGNAPFGNSGIIHWYAFRKVVGPNLSVDDTQQDYVVLVLSNRLGDVCGWMGTRGYSDSWNGLTAWSHIGYPGDLTGAARPTFQGNIAINSTEGSDDPTDEGLLQKADVWPGQSGGPFFGWWSGEPWPRITGVQSGQNPQTNSAGGGNDIPILVNQARNDFP</sequence>
<accession>A0ABS5FRC0</accession>
<organism evidence="3 4">
    <name type="scientific">Bradyrhizobium jicamae</name>
    <dbReference type="NCBI Taxonomy" id="280332"/>
    <lineage>
        <taxon>Bacteria</taxon>
        <taxon>Pseudomonadati</taxon>
        <taxon>Pseudomonadota</taxon>
        <taxon>Alphaproteobacteria</taxon>
        <taxon>Hyphomicrobiales</taxon>
        <taxon>Nitrobacteraceae</taxon>
        <taxon>Bradyrhizobium</taxon>
    </lineage>
</organism>
<protein>
    <recommendedName>
        <fullName evidence="5">Serine protease</fullName>
    </recommendedName>
</protein>